<keyword evidence="2" id="KW-1185">Reference proteome</keyword>
<proteinExistence type="predicted"/>
<accession>A0A5C1AHR2</accession>
<name>A0A5C1AHR2_9BACT</name>
<protein>
    <submittedName>
        <fullName evidence="1">Uncharacterized protein</fullName>
    </submittedName>
</protein>
<dbReference type="KEGG" id="lrs:PX52LOC_05767"/>
<organism evidence="1 2">
    <name type="scientific">Limnoglobus roseus</name>
    <dbReference type="NCBI Taxonomy" id="2598579"/>
    <lineage>
        <taxon>Bacteria</taxon>
        <taxon>Pseudomonadati</taxon>
        <taxon>Planctomycetota</taxon>
        <taxon>Planctomycetia</taxon>
        <taxon>Gemmatales</taxon>
        <taxon>Gemmataceae</taxon>
        <taxon>Limnoglobus</taxon>
    </lineage>
</organism>
<dbReference type="AlphaFoldDB" id="A0A5C1AHR2"/>
<evidence type="ECO:0000313" key="1">
    <source>
        <dbReference type="EMBL" id="QEL18731.1"/>
    </source>
</evidence>
<reference evidence="2" key="1">
    <citation type="submission" date="2019-08" db="EMBL/GenBank/DDBJ databases">
        <title>Limnoglobus roseus gen. nov., sp. nov., a novel freshwater planctomycete with a giant genome from the family Gemmataceae.</title>
        <authorList>
            <person name="Kulichevskaya I.S."/>
            <person name="Naumoff D.G."/>
            <person name="Miroshnikov K."/>
            <person name="Ivanova A."/>
            <person name="Philippov D.A."/>
            <person name="Hakobyan A."/>
            <person name="Rijpstra I.C."/>
            <person name="Sinninghe Damste J.S."/>
            <person name="Liesack W."/>
            <person name="Dedysh S.N."/>
        </authorList>
    </citation>
    <scope>NUCLEOTIDE SEQUENCE [LARGE SCALE GENOMIC DNA]</scope>
    <source>
        <strain evidence="2">PX52</strain>
    </source>
</reference>
<evidence type="ECO:0000313" key="2">
    <source>
        <dbReference type="Proteomes" id="UP000324974"/>
    </source>
</evidence>
<dbReference type="RefSeq" id="WP_149113201.1">
    <property type="nucleotide sequence ID" value="NZ_CP042425.1"/>
</dbReference>
<dbReference type="Proteomes" id="UP000324974">
    <property type="component" value="Chromosome"/>
</dbReference>
<gene>
    <name evidence="1" type="ORF">PX52LOC_05767</name>
</gene>
<dbReference type="EMBL" id="CP042425">
    <property type="protein sequence ID" value="QEL18731.1"/>
    <property type="molecule type" value="Genomic_DNA"/>
</dbReference>
<sequence>MQRDDIVTFDRPDRDDIEVIRNAAGIVISAHVIDRSVLAYLIRIDLADHGHEASATTFLDWQLSYTSVRGMKVAKYGQHGGGDGGSEKASKYLRLIRKLGHETQKTVEHCIDPHSALDQREAYRLRFIYLAALDKLGRLILATRKEFEDEAKKPVAPEGDPR</sequence>